<accession>A0A7Y6K828</accession>
<sequence>MSIQHMRSRRTHGVFFGAAPGPVLKKPVTRAKVEAEVLQLEQNGYNPAAALDAQYPADIQAAETRVAAQHATGQHTSGYGSPMAGSSQTGPGQHPMVVNPDGQ</sequence>
<comment type="caution">
    <text evidence="2">The sequence shown here is derived from an EMBL/GenBank/DDBJ whole genome shotgun (WGS) entry which is preliminary data.</text>
</comment>
<dbReference type="AlphaFoldDB" id="A0A7Y6K828"/>
<organism evidence="2 3">
    <name type="scientific">Paraburkholderia youngii</name>
    <dbReference type="NCBI Taxonomy" id="2782701"/>
    <lineage>
        <taxon>Bacteria</taxon>
        <taxon>Pseudomonadati</taxon>
        <taxon>Pseudomonadota</taxon>
        <taxon>Betaproteobacteria</taxon>
        <taxon>Burkholderiales</taxon>
        <taxon>Burkholderiaceae</taxon>
        <taxon>Paraburkholderia</taxon>
    </lineage>
</organism>
<evidence type="ECO:0000256" key="1">
    <source>
        <dbReference type="SAM" id="MobiDB-lite"/>
    </source>
</evidence>
<feature type="region of interest" description="Disordered" evidence="1">
    <location>
        <begin position="1"/>
        <end position="21"/>
    </location>
</feature>
<protein>
    <submittedName>
        <fullName evidence="2">DUF4148 domain-containing protein</fullName>
    </submittedName>
</protein>
<proteinExistence type="predicted"/>
<name>A0A7Y6K828_9BURK</name>
<dbReference type="Proteomes" id="UP000594380">
    <property type="component" value="Unassembled WGS sequence"/>
</dbReference>
<evidence type="ECO:0000313" key="2">
    <source>
        <dbReference type="EMBL" id="NUY05160.1"/>
    </source>
</evidence>
<feature type="compositionally biased region" description="Polar residues" evidence="1">
    <location>
        <begin position="71"/>
        <end position="91"/>
    </location>
</feature>
<feature type="compositionally biased region" description="Basic residues" evidence="1">
    <location>
        <begin position="1"/>
        <end position="12"/>
    </location>
</feature>
<dbReference type="InterPro" id="IPR025421">
    <property type="entry name" value="DUF4148"/>
</dbReference>
<dbReference type="EMBL" id="JAALDK010000002">
    <property type="protein sequence ID" value="NUY05160.1"/>
    <property type="molecule type" value="Genomic_DNA"/>
</dbReference>
<gene>
    <name evidence="2" type="ORF">G5S42_36925</name>
</gene>
<reference evidence="2 3" key="1">
    <citation type="submission" date="2020-02" db="EMBL/GenBank/DDBJ databases">
        <title>Paraburkholderia simonii sp. nov. and Paraburkholderia youngii sp. nov. Brazilian and Mexican Mimosa-associated rhizobia.</title>
        <authorList>
            <person name="Mavima L."/>
            <person name="Beukes C.W."/>
            <person name="Chan W.Y."/>
            <person name="Palmer M."/>
            <person name="De Meyer S.E."/>
            <person name="James E.K."/>
            <person name="Venter S.N."/>
            <person name="Steenkamp E.T."/>
        </authorList>
    </citation>
    <scope>NUCLEOTIDE SEQUENCE [LARGE SCALE GENOMIC DNA]</scope>
    <source>
        <strain evidence="2 3">JPY169</strain>
    </source>
</reference>
<feature type="region of interest" description="Disordered" evidence="1">
    <location>
        <begin position="67"/>
        <end position="103"/>
    </location>
</feature>
<dbReference type="Pfam" id="PF13663">
    <property type="entry name" value="DUF4148"/>
    <property type="match status" value="1"/>
</dbReference>
<evidence type="ECO:0000313" key="3">
    <source>
        <dbReference type="Proteomes" id="UP000594380"/>
    </source>
</evidence>